<name>A0A9N9TKI9_PHYSR</name>
<dbReference type="EMBL" id="OU900106">
    <property type="protein sequence ID" value="CAG9857010.1"/>
    <property type="molecule type" value="Genomic_DNA"/>
</dbReference>
<gene>
    <name evidence="2" type="ORF">PHYEVI_LOCUS3421</name>
</gene>
<dbReference type="AlphaFoldDB" id="A0A9N9TKI9"/>
<dbReference type="OrthoDB" id="10350805at2759"/>
<sequence>MNTYCAAGDASCSCNELRHRCLLGKIAGLKQQIERLKFRVKLEKRQLHQEQAQMLVYSSPDYFEPRKMHFCTNSYGLTTDRLNPTTGPYS</sequence>
<protein>
    <submittedName>
        <fullName evidence="2">Uncharacterized protein</fullName>
    </submittedName>
</protein>
<reference evidence="2" key="1">
    <citation type="submission" date="2022-01" db="EMBL/GenBank/DDBJ databases">
        <authorList>
            <person name="King R."/>
        </authorList>
    </citation>
    <scope>NUCLEOTIDE SEQUENCE</scope>
</reference>
<feature type="coiled-coil region" evidence="1">
    <location>
        <begin position="26"/>
        <end position="53"/>
    </location>
</feature>
<evidence type="ECO:0000256" key="1">
    <source>
        <dbReference type="SAM" id="Coils"/>
    </source>
</evidence>
<evidence type="ECO:0000313" key="2">
    <source>
        <dbReference type="EMBL" id="CAG9857010.1"/>
    </source>
</evidence>
<accession>A0A9N9TKI9</accession>
<dbReference type="Proteomes" id="UP001153712">
    <property type="component" value="Chromosome 13"/>
</dbReference>
<keyword evidence="1" id="KW-0175">Coiled coil</keyword>
<organism evidence="2 3">
    <name type="scientific">Phyllotreta striolata</name>
    <name type="common">Striped flea beetle</name>
    <name type="synonym">Crioceris striolata</name>
    <dbReference type="NCBI Taxonomy" id="444603"/>
    <lineage>
        <taxon>Eukaryota</taxon>
        <taxon>Metazoa</taxon>
        <taxon>Ecdysozoa</taxon>
        <taxon>Arthropoda</taxon>
        <taxon>Hexapoda</taxon>
        <taxon>Insecta</taxon>
        <taxon>Pterygota</taxon>
        <taxon>Neoptera</taxon>
        <taxon>Endopterygota</taxon>
        <taxon>Coleoptera</taxon>
        <taxon>Polyphaga</taxon>
        <taxon>Cucujiformia</taxon>
        <taxon>Chrysomeloidea</taxon>
        <taxon>Chrysomelidae</taxon>
        <taxon>Galerucinae</taxon>
        <taxon>Alticini</taxon>
        <taxon>Phyllotreta</taxon>
    </lineage>
</organism>
<proteinExistence type="predicted"/>
<keyword evidence="3" id="KW-1185">Reference proteome</keyword>
<evidence type="ECO:0000313" key="3">
    <source>
        <dbReference type="Proteomes" id="UP001153712"/>
    </source>
</evidence>